<evidence type="ECO:0000313" key="1">
    <source>
        <dbReference type="EMBL" id="MCR1915076.1"/>
    </source>
</evidence>
<dbReference type="InterPro" id="IPR044929">
    <property type="entry name" value="DNA/RNA_non-sp_Endonuclease_sf"/>
</dbReference>
<dbReference type="Proteomes" id="UP001206357">
    <property type="component" value="Unassembled WGS sequence"/>
</dbReference>
<gene>
    <name evidence="1" type="ORF">NSA17_06500</name>
</gene>
<proteinExistence type="predicted"/>
<dbReference type="EMBL" id="JANKAU010000006">
    <property type="protein sequence ID" value="MCR1915076.1"/>
    <property type="molecule type" value="Genomic_DNA"/>
</dbReference>
<name>A0AAW5LYG9_LACJH</name>
<dbReference type="Gene3D" id="3.40.570.10">
    <property type="entry name" value="Extracellular Endonuclease, subunit A"/>
    <property type="match status" value="1"/>
</dbReference>
<sequence>MDKKEVLKKLGFKDEASLQAVDQLKNYELNYVDDYFDLVEKNKTAVQNSLNRLSDTQQFMPIFYYSVYGRVIISGWRALLNINSNSSNKNETKSKSDLRHNQSWISVKSDENNVSSIDRLMLGKKATVLIDEKEQEAGLSRLKIDRGHILGKFSNLLSQIEQFLGDEQNVNNVDIYPQFKRANENAKNDHGQLYFEHLIGKHKDTPIYYEAEAIFANFDDKVPIGTRIKIVKIEKENDKYIVAPDEDAISFHVFIPNCDYAEEDSKSVLKPENTVDDYRTFFKGGDLNSLKWK</sequence>
<dbReference type="AlphaFoldDB" id="A0AAW5LYG9"/>
<protein>
    <submittedName>
        <fullName evidence="1">Uncharacterized protein</fullName>
    </submittedName>
</protein>
<comment type="caution">
    <text evidence="1">The sequence shown here is derived from an EMBL/GenBank/DDBJ whole genome shotgun (WGS) entry which is preliminary data.</text>
</comment>
<dbReference type="RefSeq" id="WP_135352539.1">
    <property type="nucleotide sequence ID" value="NZ_JANKAU010000006.1"/>
</dbReference>
<organism evidence="1 2">
    <name type="scientific">Lactobacillus johnsonii</name>
    <dbReference type="NCBI Taxonomy" id="33959"/>
    <lineage>
        <taxon>Bacteria</taxon>
        <taxon>Bacillati</taxon>
        <taxon>Bacillota</taxon>
        <taxon>Bacilli</taxon>
        <taxon>Lactobacillales</taxon>
        <taxon>Lactobacillaceae</taxon>
        <taxon>Lactobacillus</taxon>
    </lineage>
</organism>
<reference evidence="1" key="1">
    <citation type="submission" date="2022-07" db="EMBL/GenBank/DDBJ databases">
        <title>Enhanced cultured diversity of the mouse gut microbiota enables custom-made synthetic communities.</title>
        <authorList>
            <person name="Afrizal A."/>
        </authorList>
    </citation>
    <scope>NUCLEOTIDE SEQUENCE</scope>
    <source>
        <strain evidence="1">DSM 100219</strain>
    </source>
</reference>
<evidence type="ECO:0000313" key="2">
    <source>
        <dbReference type="Proteomes" id="UP001206357"/>
    </source>
</evidence>
<accession>A0AAW5LYG9</accession>